<evidence type="ECO:0000259" key="8">
    <source>
        <dbReference type="Pfam" id="PF20684"/>
    </source>
</evidence>
<evidence type="ECO:0000256" key="3">
    <source>
        <dbReference type="ARBA" id="ARBA00022989"/>
    </source>
</evidence>
<feature type="compositionally biased region" description="Basic and acidic residues" evidence="6">
    <location>
        <begin position="331"/>
        <end position="343"/>
    </location>
</feature>
<dbReference type="PANTHER" id="PTHR33048">
    <property type="entry name" value="PTH11-LIKE INTEGRAL MEMBRANE PROTEIN (AFU_ORTHOLOGUE AFUA_5G11245)"/>
    <property type="match status" value="1"/>
</dbReference>
<feature type="compositionally biased region" description="Low complexity" evidence="6">
    <location>
        <begin position="349"/>
        <end position="358"/>
    </location>
</feature>
<dbReference type="AlphaFoldDB" id="A0A4V5N5X7"/>
<feature type="region of interest" description="Disordered" evidence="6">
    <location>
        <begin position="324"/>
        <end position="358"/>
    </location>
</feature>
<feature type="transmembrane region" description="Helical" evidence="7">
    <location>
        <begin position="12"/>
        <end position="34"/>
    </location>
</feature>
<keyword evidence="2 7" id="KW-0812">Transmembrane</keyword>
<evidence type="ECO:0000256" key="7">
    <source>
        <dbReference type="SAM" id="Phobius"/>
    </source>
</evidence>
<feature type="transmembrane region" description="Helical" evidence="7">
    <location>
        <begin position="123"/>
        <end position="145"/>
    </location>
</feature>
<gene>
    <name evidence="9" type="ORF">B0A50_00465</name>
</gene>
<evidence type="ECO:0000256" key="4">
    <source>
        <dbReference type="ARBA" id="ARBA00023136"/>
    </source>
</evidence>
<keyword evidence="3 7" id="KW-1133">Transmembrane helix</keyword>
<evidence type="ECO:0000313" key="10">
    <source>
        <dbReference type="Proteomes" id="UP000308549"/>
    </source>
</evidence>
<dbReference type="EMBL" id="NAJL01000002">
    <property type="protein sequence ID" value="TKA33629.1"/>
    <property type="molecule type" value="Genomic_DNA"/>
</dbReference>
<feature type="domain" description="Rhodopsin" evidence="8">
    <location>
        <begin position="30"/>
        <end position="266"/>
    </location>
</feature>
<accession>A0A4V5N5X7</accession>
<evidence type="ECO:0000256" key="5">
    <source>
        <dbReference type="ARBA" id="ARBA00038359"/>
    </source>
</evidence>
<feature type="transmembrane region" description="Helical" evidence="7">
    <location>
        <begin position="204"/>
        <end position="229"/>
    </location>
</feature>
<reference evidence="9 10" key="1">
    <citation type="submission" date="2017-03" db="EMBL/GenBank/DDBJ databases">
        <title>Genomes of endolithic fungi from Antarctica.</title>
        <authorList>
            <person name="Coleine C."/>
            <person name="Masonjones S."/>
            <person name="Stajich J.E."/>
        </authorList>
    </citation>
    <scope>NUCLEOTIDE SEQUENCE [LARGE SCALE GENOMIC DNA]</scope>
    <source>
        <strain evidence="9 10">CCFEE 6315</strain>
    </source>
</reference>
<protein>
    <recommendedName>
        <fullName evidence="8">Rhodopsin domain-containing protein</fullName>
    </recommendedName>
</protein>
<keyword evidence="4 7" id="KW-0472">Membrane</keyword>
<dbReference type="InterPro" id="IPR049326">
    <property type="entry name" value="Rhodopsin_dom_fungi"/>
</dbReference>
<dbReference type="Proteomes" id="UP000308549">
    <property type="component" value="Unassembled WGS sequence"/>
</dbReference>
<dbReference type="Pfam" id="PF20684">
    <property type="entry name" value="Fung_rhodopsin"/>
    <property type="match status" value="1"/>
</dbReference>
<dbReference type="GO" id="GO:0016020">
    <property type="term" value="C:membrane"/>
    <property type="evidence" value="ECO:0007669"/>
    <property type="project" value="UniProtKB-SubCell"/>
</dbReference>
<evidence type="ECO:0000313" key="9">
    <source>
        <dbReference type="EMBL" id="TKA33629.1"/>
    </source>
</evidence>
<feature type="transmembrane region" description="Helical" evidence="7">
    <location>
        <begin position="95"/>
        <end position="116"/>
    </location>
</feature>
<evidence type="ECO:0000256" key="1">
    <source>
        <dbReference type="ARBA" id="ARBA00004141"/>
    </source>
</evidence>
<evidence type="ECO:0000256" key="6">
    <source>
        <dbReference type="SAM" id="MobiDB-lite"/>
    </source>
</evidence>
<organism evidence="9 10">
    <name type="scientific">Salinomyces thailandicus</name>
    <dbReference type="NCBI Taxonomy" id="706561"/>
    <lineage>
        <taxon>Eukaryota</taxon>
        <taxon>Fungi</taxon>
        <taxon>Dikarya</taxon>
        <taxon>Ascomycota</taxon>
        <taxon>Pezizomycotina</taxon>
        <taxon>Dothideomycetes</taxon>
        <taxon>Dothideomycetidae</taxon>
        <taxon>Mycosphaerellales</taxon>
        <taxon>Teratosphaeriaceae</taxon>
        <taxon>Salinomyces</taxon>
    </lineage>
</organism>
<dbReference type="PANTHER" id="PTHR33048:SF47">
    <property type="entry name" value="INTEGRAL MEMBRANE PROTEIN-RELATED"/>
    <property type="match status" value="1"/>
</dbReference>
<comment type="subcellular location">
    <subcellularLocation>
        <location evidence="1">Membrane</location>
        <topology evidence="1">Multi-pass membrane protein</topology>
    </subcellularLocation>
</comment>
<sequence>MPAFGLNHQGANILVITLTAATWTLLVLSIRVFLRLKINGPFGLDDFTCILATVLALTHSAITLTQLQFGLGRHDADVDQTAIHWASFLLWLGNFFYYTAAGLSMLSVCFLLARVVRLQRLVWGCYGIAVATVAWAFAACVANAFECALPRPWDIRNWDSHCGHLWAMNACLIAFRTALETANIVAAVVMLWSLQMPLPPKIQIIAAFSVRLIVLPPLLVRLHFVHIALFSPDWPRARVPGVILTQVVLHLSVMLATIPCVKPFLRLFENGGLQMPFSFVKKVSARSGIRAQQDGRHDSAYGLTSPKGAWTRVERWERLMRRPNAHTVTTIRHDPRSLKEEARRRRSFESSTASKRDH</sequence>
<feature type="transmembrane region" description="Helical" evidence="7">
    <location>
        <begin position="46"/>
        <end position="69"/>
    </location>
</feature>
<evidence type="ECO:0000256" key="2">
    <source>
        <dbReference type="ARBA" id="ARBA00022692"/>
    </source>
</evidence>
<proteinExistence type="inferred from homology"/>
<name>A0A4V5N5X7_9PEZI</name>
<comment type="caution">
    <text evidence="9">The sequence shown here is derived from an EMBL/GenBank/DDBJ whole genome shotgun (WGS) entry which is preliminary data.</text>
</comment>
<dbReference type="InterPro" id="IPR052337">
    <property type="entry name" value="SAT4-like"/>
</dbReference>
<keyword evidence="10" id="KW-1185">Reference proteome</keyword>
<feature type="transmembrane region" description="Helical" evidence="7">
    <location>
        <begin position="241"/>
        <end position="261"/>
    </location>
</feature>
<dbReference type="OrthoDB" id="3897607at2759"/>
<comment type="similarity">
    <text evidence="5">Belongs to the SAT4 family.</text>
</comment>
<feature type="transmembrane region" description="Helical" evidence="7">
    <location>
        <begin position="165"/>
        <end position="192"/>
    </location>
</feature>